<dbReference type="InterPro" id="IPR027377">
    <property type="entry name" value="ZAR1/RTP1-5-like_Znf-3CxxC"/>
</dbReference>
<dbReference type="GO" id="GO:0006612">
    <property type="term" value="P:protein targeting to membrane"/>
    <property type="evidence" value="ECO:0007669"/>
    <property type="project" value="TreeGrafter"/>
</dbReference>
<dbReference type="Proteomes" id="UP000005225">
    <property type="component" value="Unassembled WGS sequence"/>
</dbReference>
<keyword evidence="2" id="KW-0812">Transmembrane</keyword>
<evidence type="ECO:0000256" key="2">
    <source>
        <dbReference type="ARBA" id="ARBA00022692"/>
    </source>
</evidence>
<dbReference type="PANTHER" id="PTHR14402:SF2">
    <property type="entry name" value="RECEPTOR-TRANSPORTING PROTEIN 5"/>
    <property type="match status" value="1"/>
</dbReference>
<dbReference type="SMART" id="SM01328">
    <property type="entry name" value="zf-3CxxC"/>
    <property type="match status" value="1"/>
</dbReference>
<reference evidence="10" key="3">
    <citation type="submission" date="2025-09" db="UniProtKB">
        <authorList>
            <consortium name="Ensembl"/>
        </authorList>
    </citation>
    <scope>IDENTIFICATION</scope>
</reference>
<dbReference type="GO" id="GO:0016020">
    <property type="term" value="C:membrane"/>
    <property type="evidence" value="ECO:0007669"/>
    <property type="project" value="UniProtKB-SubCell"/>
</dbReference>
<keyword evidence="4" id="KW-0863">Zinc-finger</keyword>
<dbReference type="GO" id="GO:0008270">
    <property type="term" value="F:zinc ion binding"/>
    <property type="evidence" value="ECO:0007669"/>
    <property type="project" value="UniProtKB-KW"/>
</dbReference>
<dbReference type="InterPro" id="IPR026096">
    <property type="entry name" value="R-trans_p"/>
</dbReference>
<dbReference type="OMA" id="GRCQWGW"/>
<evidence type="ECO:0000256" key="6">
    <source>
        <dbReference type="ARBA" id="ARBA00022989"/>
    </source>
</evidence>
<dbReference type="Ensembl" id="ENSOGAT00000025010.1">
    <property type="protein sequence ID" value="ENSOGAP00000017663.1"/>
    <property type="gene ID" value="ENSOGAG00000025945.1"/>
</dbReference>
<feature type="domain" description="3CxxC-type" evidence="9">
    <location>
        <begin position="49"/>
        <end position="151"/>
    </location>
</feature>
<evidence type="ECO:0000256" key="3">
    <source>
        <dbReference type="ARBA" id="ARBA00022723"/>
    </source>
</evidence>
<name>H0XNH2_OTOGA</name>
<evidence type="ECO:0000259" key="9">
    <source>
        <dbReference type="SMART" id="SM01328"/>
    </source>
</evidence>
<evidence type="ECO:0000256" key="4">
    <source>
        <dbReference type="ARBA" id="ARBA00022771"/>
    </source>
</evidence>
<dbReference type="GO" id="GO:0051205">
    <property type="term" value="P:protein insertion into membrane"/>
    <property type="evidence" value="ECO:0007669"/>
    <property type="project" value="TreeGrafter"/>
</dbReference>
<evidence type="ECO:0000313" key="11">
    <source>
        <dbReference type="Proteomes" id="UP000005225"/>
    </source>
</evidence>
<evidence type="ECO:0000256" key="5">
    <source>
        <dbReference type="ARBA" id="ARBA00022833"/>
    </source>
</evidence>
<feature type="compositionally biased region" description="Basic and acidic residues" evidence="8">
    <location>
        <begin position="431"/>
        <end position="449"/>
    </location>
</feature>
<keyword evidence="6" id="KW-1133">Transmembrane helix</keyword>
<protein>
    <recommendedName>
        <fullName evidence="9">3CxxC-type domain-containing protein</fullName>
    </recommendedName>
</protein>
<organism evidence="10 11">
    <name type="scientific">Otolemur garnettii</name>
    <name type="common">Small-eared galago</name>
    <name type="synonym">Garnett's greater bushbaby</name>
    <dbReference type="NCBI Taxonomy" id="30611"/>
    <lineage>
        <taxon>Eukaryota</taxon>
        <taxon>Metazoa</taxon>
        <taxon>Chordata</taxon>
        <taxon>Craniata</taxon>
        <taxon>Vertebrata</taxon>
        <taxon>Euteleostomi</taxon>
        <taxon>Mammalia</taxon>
        <taxon>Eutheria</taxon>
        <taxon>Euarchontoglires</taxon>
        <taxon>Primates</taxon>
        <taxon>Strepsirrhini</taxon>
        <taxon>Lorisiformes</taxon>
        <taxon>Galagidae</taxon>
        <taxon>Otolemur</taxon>
    </lineage>
</organism>
<evidence type="ECO:0000256" key="1">
    <source>
        <dbReference type="ARBA" id="ARBA00004167"/>
    </source>
</evidence>
<dbReference type="AlphaFoldDB" id="H0XNH2"/>
<dbReference type="FunCoup" id="H0XNH2">
    <property type="interactions" value="10"/>
</dbReference>
<keyword evidence="5" id="KW-0862">Zinc</keyword>
<dbReference type="HOGENOM" id="CLU_043280_0_0_1"/>
<keyword evidence="3" id="KW-0479">Metal-binding</keyword>
<dbReference type="GeneTree" id="ENSGT00940000163732"/>
<evidence type="ECO:0000256" key="8">
    <source>
        <dbReference type="SAM" id="MobiDB-lite"/>
    </source>
</evidence>
<reference evidence="10" key="2">
    <citation type="submission" date="2025-08" db="UniProtKB">
        <authorList>
            <consortium name="Ensembl"/>
        </authorList>
    </citation>
    <scope>IDENTIFICATION</scope>
</reference>
<comment type="subcellular location">
    <subcellularLocation>
        <location evidence="1">Membrane</location>
        <topology evidence="1">Single-pass membrane protein</topology>
    </subcellularLocation>
</comment>
<dbReference type="Pfam" id="PF13695">
    <property type="entry name" value="Zn_ribbon_3CxxC"/>
    <property type="match status" value="1"/>
</dbReference>
<evidence type="ECO:0000256" key="7">
    <source>
        <dbReference type="ARBA" id="ARBA00023136"/>
    </source>
</evidence>
<dbReference type="PANTHER" id="PTHR14402">
    <property type="entry name" value="RECEPTOR TRANSPORTING PROTEIN"/>
    <property type="match status" value="1"/>
</dbReference>
<keyword evidence="11" id="KW-1185">Reference proteome</keyword>
<proteinExistence type="predicted"/>
<feature type="region of interest" description="Disordered" evidence="8">
    <location>
        <begin position="421"/>
        <end position="463"/>
    </location>
</feature>
<reference evidence="11" key="1">
    <citation type="submission" date="2011-03" db="EMBL/GenBank/DDBJ databases">
        <title>Version 3 of the genome sequence of Otolemur garnettii (Bushbaby).</title>
        <authorList>
            <consortium name="The Broad Institute Genome Sequencing Platform"/>
            <person name="Di Palma F."/>
            <person name="Johnson J."/>
            <person name="Lander E.S."/>
            <person name="Lindblad-Toh K."/>
            <person name="Jaffe D.B."/>
            <person name="Gnerre S."/>
            <person name="MacCallum I."/>
            <person name="Przybylski D."/>
            <person name="Ribeiro F.J."/>
            <person name="Burton J.N."/>
            <person name="Walker B.J."/>
            <person name="Sharpe T."/>
            <person name="Hall G."/>
        </authorList>
    </citation>
    <scope>NUCLEOTIDE SEQUENCE [LARGE SCALE GENOMIC DNA]</scope>
</reference>
<dbReference type="GO" id="GO:0031849">
    <property type="term" value="F:olfactory receptor binding"/>
    <property type="evidence" value="ECO:0007669"/>
    <property type="project" value="TreeGrafter"/>
</dbReference>
<accession>H0XNH2</accession>
<dbReference type="InParanoid" id="H0XNH2"/>
<dbReference type="EMBL" id="AAQR03188669">
    <property type="status" value="NOT_ANNOTATED_CDS"/>
    <property type="molecule type" value="Genomic_DNA"/>
</dbReference>
<sequence length="575" mass="62320">MERARADRWARTFVQLMAERKPRDVWALLPQESLVAGCLDGDGLQYRLKGLSRLKCSHCPWAWSSAHVLILFHLWWDQDSRRGLVKMRVWGQQCRLCPSSHGDCEVSPLNVHIFLSKLVLYILRRCYGDSLSPGQCPKICFGHCCEACDLGICFLQQSADPASGMVARSPDAVEGSHLPLATFGSNSSVPGGSPLSESHNFLSEGDSIVTIPFSLVDMNMVKGPIADGCASLGGSSLGPQFFGKGSIHLSGTATAKPKGKGILVNIRDPIFQGKGLLRDVKKTFELQGFLFKARGASSSPVGVAKGQGPISCSSSLRGLWRAPLTGPYIVGLRPDGEGSLTFSLSLARAIGGTLPEVDADSSTSNEDAVTFPFTFTEDEDSFADAVEVNMKEGGYQGFFTTSPEHCSKASVSGLTFGDKGSLATSSSPGAIKDRDSSSDIDKDRERKDGGQGTTSQEPCPQASVDGSVCISEGSITIPFSIFDIIIRKSPSCSANESQSNGFVTYGYYKKWWPRSRFGKSKCGCCQEEDFCSGHTCRRPRAEPYEDLWIWVSVSVCIFWLMCMCRLEASIFPQQA</sequence>
<keyword evidence="7" id="KW-0472">Membrane</keyword>
<evidence type="ECO:0000313" key="10">
    <source>
        <dbReference type="Ensembl" id="ENSOGAP00000017663.1"/>
    </source>
</evidence>
<dbReference type="GO" id="GO:0001580">
    <property type="term" value="P:detection of chemical stimulus involved in sensory perception of bitter taste"/>
    <property type="evidence" value="ECO:0007669"/>
    <property type="project" value="TreeGrafter"/>
</dbReference>
<dbReference type="eggNOG" id="ENOG502QY6R">
    <property type="taxonomic scope" value="Eukaryota"/>
</dbReference>